<dbReference type="Gene3D" id="3.30.710.10">
    <property type="entry name" value="Potassium Channel Kv1.1, Chain A"/>
    <property type="match status" value="1"/>
</dbReference>
<comment type="subcellular location">
    <subcellularLocation>
        <location evidence="1">Nucleus</location>
    </subcellularLocation>
</comment>
<dbReference type="Proteomes" id="UP000030747">
    <property type="component" value="Unassembled WGS sequence"/>
</dbReference>
<feature type="region of interest" description="Disordered" evidence="5">
    <location>
        <begin position="26"/>
        <end position="58"/>
    </location>
</feature>
<dbReference type="VEuPathDB" id="ToxoDB:ETH_00015830"/>
<dbReference type="EMBL" id="HG674344">
    <property type="protein sequence ID" value="CDJ39353.1"/>
    <property type="molecule type" value="Genomic_DNA"/>
</dbReference>
<reference evidence="7" key="1">
    <citation type="submission" date="2013-10" db="EMBL/GenBank/DDBJ databases">
        <title>Genomic analysis of the causative agents of coccidiosis in chickens.</title>
        <authorList>
            <person name="Reid A.J."/>
            <person name="Blake D."/>
            <person name="Billington K."/>
            <person name="Browne H."/>
            <person name="Dunn M."/>
            <person name="Hung S."/>
            <person name="Kawahara F."/>
            <person name="Miranda-Saavedra D."/>
            <person name="Mourier T."/>
            <person name="Nagra H."/>
            <person name="Otto T.D."/>
            <person name="Rawlings N."/>
            <person name="Sanchez A."/>
            <person name="Sanders M."/>
            <person name="Subramaniam C."/>
            <person name="Tay Y."/>
            <person name="Dear P."/>
            <person name="Doerig C."/>
            <person name="Gruber A."/>
            <person name="Parkinson J."/>
            <person name="Shirley M."/>
            <person name="Wan K.L."/>
            <person name="Berriman M."/>
            <person name="Tomley F."/>
            <person name="Pain A."/>
        </authorList>
    </citation>
    <scope>NUCLEOTIDE SEQUENCE [LARGE SCALE GENOMIC DNA]</scope>
    <source>
        <strain evidence="7">Houghton</strain>
    </source>
</reference>
<dbReference type="OrthoDB" id="249087at2759"/>
<dbReference type="GO" id="GO:0005634">
    <property type="term" value="C:nucleus"/>
    <property type="evidence" value="ECO:0007669"/>
    <property type="project" value="UniProtKB-SubCell"/>
</dbReference>
<evidence type="ECO:0000256" key="1">
    <source>
        <dbReference type="ARBA" id="ARBA00004123"/>
    </source>
</evidence>
<dbReference type="GeneID" id="25252320"/>
<protein>
    <recommendedName>
        <fullName evidence="3">Elongin-C</fullName>
    </recommendedName>
</protein>
<reference evidence="7" key="2">
    <citation type="submission" date="2013-10" db="EMBL/GenBank/DDBJ databases">
        <authorList>
            <person name="Aslett M."/>
        </authorList>
    </citation>
    <scope>NUCLEOTIDE SEQUENCE [LARGE SCALE GENOMIC DNA]</scope>
    <source>
        <strain evidence="7">Houghton</strain>
    </source>
</reference>
<organism evidence="7 8">
    <name type="scientific">Eimeria tenella</name>
    <name type="common">Coccidian parasite</name>
    <dbReference type="NCBI Taxonomy" id="5802"/>
    <lineage>
        <taxon>Eukaryota</taxon>
        <taxon>Sar</taxon>
        <taxon>Alveolata</taxon>
        <taxon>Apicomplexa</taxon>
        <taxon>Conoidasida</taxon>
        <taxon>Coccidia</taxon>
        <taxon>Eucoccidiorida</taxon>
        <taxon>Eimeriorina</taxon>
        <taxon>Eimeriidae</taxon>
        <taxon>Eimeria</taxon>
    </lineage>
</organism>
<evidence type="ECO:0000256" key="2">
    <source>
        <dbReference type="ARBA" id="ARBA00009993"/>
    </source>
</evidence>
<evidence type="ECO:0000313" key="7">
    <source>
        <dbReference type="EMBL" id="CDJ39353.1"/>
    </source>
</evidence>
<dbReference type="PANTHER" id="PTHR20648">
    <property type="entry name" value="ELONGIN-C"/>
    <property type="match status" value="1"/>
</dbReference>
<dbReference type="InterPro" id="IPR016073">
    <property type="entry name" value="Skp1_comp_POZ"/>
</dbReference>
<accession>U6KQZ1</accession>
<evidence type="ECO:0000259" key="6">
    <source>
        <dbReference type="Pfam" id="PF03931"/>
    </source>
</evidence>
<dbReference type="SUPFAM" id="SSF54695">
    <property type="entry name" value="POZ domain"/>
    <property type="match status" value="1"/>
</dbReference>
<evidence type="ECO:0000313" key="8">
    <source>
        <dbReference type="Proteomes" id="UP000030747"/>
    </source>
</evidence>
<keyword evidence="4" id="KW-0539">Nucleus</keyword>
<dbReference type="SMART" id="SM00512">
    <property type="entry name" value="Skp1"/>
    <property type="match status" value="1"/>
</dbReference>
<name>U6KQZ1_EIMTE</name>
<dbReference type="GO" id="GO:0006511">
    <property type="term" value="P:ubiquitin-dependent protein catabolic process"/>
    <property type="evidence" value="ECO:0007669"/>
    <property type="project" value="InterPro"/>
</dbReference>
<comment type="similarity">
    <text evidence="2">Belongs to the SKP1 family.</text>
</comment>
<evidence type="ECO:0000256" key="3">
    <source>
        <dbReference type="ARBA" id="ARBA00021347"/>
    </source>
</evidence>
<evidence type="ECO:0000256" key="5">
    <source>
        <dbReference type="SAM" id="MobiDB-lite"/>
    </source>
</evidence>
<dbReference type="Pfam" id="PF03931">
    <property type="entry name" value="Skp1_POZ"/>
    <property type="match status" value="1"/>
</dbReference>
<keyword evidence="8" id="KW-1185">Reference proteome</keyword>
<dbReference type="AlphaFoldDB" id="U6KQZ1"/>
<gene>
    <name evidence="7" type="ORF">ETH_00015830</name>
</gene>
<sequence length="158" mass="17061">MPAENNAESKEGKDCADDMSADAVCTSAGLGEPSSSVSDAPLSPASGKSPQRKQTPAAAAAAADIVHLISSEGKRVDVPLNIAKECEFLERMLAGNFTESKTRELNLPSIRYNTLCKAVEYLKRRYQWREEGGAPLEFEIEPEIAIDLLIAADYLGMK</sequence>
<dbReference type="RefSeq" id="XP_013230108.1">
    <property type="nucleotide sequence ID" value="XM_013374654.1"/>
</dbReference>
<proteinExistence type="inferred from homology"/>
<dbReference type="VEuPathDB" id="ToxoDB:ETH2_0645600"/>
<dbReference type="FunFam" id="3.30.710.10:FF:000035">
    <property type="entry name" value="Elongin C transcription elongation factor"/>
    <property type="match status" value="1"/>
</dbReference>
<dbReference type="InterPro" id="IPR001232">
    <property type="entry name" value="SKP1-like"/>
</dbReference>
<feature type="domain" description="SKP1 component POZ" evidence="6">
    <location>
        <begin position="65"/>
        <end position="124"/>
    </location>
</feature>
<evidence type="ECO:0000256" key="4">
    <source>
        <dbReference type="ARBA" id="ARBA00023242"/>
    </source>
</evidence>
<dbReference type="InterPro" id="IPR039948">
    <property type="entry name" value="ELC1"/>
</dbReference>
<dbReference type="InterPro" id="IPR011333">
    <property type="entry name" value="SKP1/BTB/POZ_sf"/>
</dbReference>